<feature type="transmembrane region" description="Helical" evidence="14">
    <location>
        <begin position="193"/>
        <end position="217"/>
    </location>
</feature>
<evidence type="ECO:0000256" key="7">
    <source>
        <dbReference type="ARBA" id="ARBA00022989"/>
    </source>
</evidence>
<evidence type="ECO:0000256" key="12">
    <source>
        <dbReference type="ARBA" id="ARBA00033708"/>
    </source>
</evidence>
<comment type="subcellular location">
    <subcellularLocation>
        <location evidence="1 14">Cell membrane</location>
        <topology evidence="1 14">Multi-pass membrane protein</topology>
    </subcellularLocation>
</comment>
<evidence type="ECO:0000256" key="6">
    <source>
        <dbReference type="ARBA" id="ARBA00022847"/>
    </source>
</evidence>
<evidence type="ECO:0000256" key="10">
    <source>
        <dbReference type="ARBA" id="ARBA00023136"/>
    </source>
</evidence>
<evidence type="ECO:0000256" key="11">
    <source>
        <dbReference type="ARBA" id="ARBA00023201"/>
    </source>
</evidence>
<dbReference type="InterPro" id="IPR038377">
    <property type="entry name" value="Na/Glc_symporter_sf"/>
</dbReference>
<dbReference type="Pfam" id="PF00474">
    <property type="entry name" value="SSF"/>
    <property type="match status" value="1"/>
</dbReference>
<evidence type="ECO:0000313" key="15">
    <source>
        <dbReference type="EMBL" id="BCS96893.1"/>
    </source>
</evidence>
<evidence type="ECO:0000256" key="3">
    <source>
        <dbReference type="ARBA" id="ARBA00022448"/>
    </source>
</evidence>
<dbReference type="PANTHER" id="PTHR48086:SF3">
    <property type="entry name" value="SODIUM_PROLINE SYMPORTER"/>
    <property type="match status" value="1"/>
</dbReference>
<keyword evidence="9 14" id="KW-0406">Ion transport</keyword>
<evidence type="ECO:0000313" key="16">
    <source>
        <dbReference type="Proteomes" id="UP001320148"/>
    </source>
</evidence>
<feature type="transmembrane region" description="Helical" evidence="14">
    <location>
        <begin position="372"/>
        <end position="391"/>
    </location>
</feature>
<keyword evidence="4 14" id="KW-1003">Cell membrane</keyword>
<keyword evidence="8 14" id="KW-0915">Sodium</keyword>
<name>A0ABM7PH74_9BACT</name>
<keyword evidence="3 14" id="KW-0813">Transport</keyword>
<comment type="function">
    <text evidence="14">Catalyzes the sodium-dependent uptake of extracellular L-proline.</text>
</comment>
<feature type="transmembrane region" description="Helical" evidence="14">
    <location>
        <begin position="237"/>
        <end position="257"/>
    </location>
</feature>
<dbReference type="PROSITE" id="PS00456">
    <property type="entry name" value="NA_SOLUT_SYMP_1"/>
    <property type="match status" value="1"/>
</dbReference>
<keyword evidence="16" id="KW-1185">Reference proteome</keyword>
<dbReference type="PANTHER" id="PTHR48086">
    <property type="entry name" value="SODIUM/PROLINE SYMPORTER-RELATED"/>
    <property type="match status" value="1"/>
</dbReference>
<feature type="transmembrane region" description="Helical" evidence="14">
    <location>
        <begin position="403"/>
        <end position="423"/>
    </location>
</feature>
<evidence type="ECO:0000256" key="5">
    <source>
        <dbReference type="ARBA" id="ARBA00022692"/>
    </source>
</evidence>
<comment type="similarity">
    <text evidence="2 13">Belongs to the sodium:solute symporter (SSF) (TC 2.A.21) family.</text>
</comment>
<evidence type="ECO:0000256" key="13">
    <source>
        <dbReference type="RuleBase" id="RU362091"/>
    </source>
</evidence>
<feature type="transmembrane region" description="Helical" evidence="14">
    <location>
        <begin position="430"/>
        <end position="449"/>
    </location>
</feature>
<dbReference type="InterPro" id="IPR011851">
    <property type="entry name" value="Na/Pro_symporter"/>
</dbReference>
<dbReference type="PROSITE" id="PS50283">
    <property type="entry name" value="NA_SOLUT_SYMP_3"/>
    <property type="match status" value="1"/>
</dbReference>
<proteinExistence type="inferred from homology"/>
<dbReference type="Proteomes" id="UP001320148">
    <property type="component" value="Chromosome"/>
</dbReference>
<feature type="transmembrane region" description="Helical" evidence="14">
    <location>
        <begin position="7"/>
        <end position="27"/>
    </location>
</feature>
<dbReference type="RefSeq" id="WP_236888322.1">
    <property type="nucleotide sequence ID" value="NZ_AP024488.1"/>
</dbReference>
<evidence type="ECO:0000256" key="14">
    <source>
        <dbReference type="RuleBase" id="RU366012"/>
    </source>
</evidence>
<dbReference type="EMBL" id="AP024488">
    <property type="protein sequence ID" value="BCS96893.1"/>
    <property type="molecule type" value="Genomic_DNA"/>
</dbReference>
<protein>
    <recommendedName>
        <fullName evidence="14">Sodium/proline symporter</fullName>
    </recommendedName>
    <alternativeName>
        <fullName evidence="14">Proline permease</fullName>
    </alternativeName>
</protein>
<feature type="transmembrane region" description="Helical" evidence="14">
    <location>
        <begin position="163"/>
        <end position="186"/>
    </location>
</feature>
<evidence type="ECO:0000256" key="4">
    <source>
        <dbReference type="ARBA" id="ARBA00022475"/>
    </source>
</evidence>
<feature type="transmembrane region" description="Helical" evidence="14">
    <location>
        <begin position="322"/>
        <end position="343"/>
    </location>
</feature>
<feature type="transmembrane region" description="Helical" evidence="14">
    <location>
        <begin position="67"/>
        <end position="89"/>
    </location>
</feature>
<dbReference type="Gene3D" id="1.20.1730.10">
    <property type="entry name" value="Sodium/glucose cotransporter"/>
    <property type="match status" value="1"/>
</dbReference>
<gene>
    <name evidence="15" type="primary">putP</name>
    <name evidence="15" type="ORF">DSLASN_25250</name>
</gene>
<feature type="transmembrane region" description="Helical" evidence="14">
    <location>
        <begin position="278"/>
        <end position="302"/>
    </location>
</feature>
<keyword evidence="11 14" id="KW-0739">Sodium transport</keyword>
<organism evidence="15 16">
    <name type="scientific">Desulfoluna limicola</name>
    <dbReference type="NCBI Taxonomy" id="2810562"/>
    <lineage>
        <taxon>Bacteria</taxon>
        <taxon>Pseudomonadati</taxon>
        <taxon>Thermodesulfobacteriota</taxon>
        <taxon>Desulfobacteria</taxon>
        <taxon>Desulfobacterales</taxon>
        <taxon>Desulfolunaceae</taxon>
        <taxon>Desulfoluna</taxon>
    </lineage>
</organism>
<reference evidence="15 16" key="1">
    <citation type="submission" date="2021-02" db="EMBL/GenBank/DDBJ databases">
        <title>Complete genome of Desulfoluna sp. strain ASN36.</title>
        <authorList>
            <person name="Takahashi A."/>
            <person name="Kojima H."/>
            <person name="Fukui M."/>
        </authorList>
    </citation>
    <scope>NUCLEOTIDE SEQUENCE [LARGE SCALE GENOMIC DNA]</scope>
    <source>
        <strain evidence="15 16">ASN36</strain>
    </source>
</reference>
<dbReference type="PROSITE" id="PS00457">
    <property type="entry name" value="NA_SOLUT_SYMP_2"/>
    <property type="match status" value="1"/>
</dbReference>
<dbReference type="InterPro" id="IPR018212">
    <property type="entry name" value="Na/solute_symporter_CS"/>
</dbReference>
<feature type="transmembrane region" description="Helical" evidence="14">
    <location>
        <begin position="125"/>
        <end position="143"/>
    </location>
</feature>
<keyword evidence="10 14" id="KW-0472">Membrane</keyword>
<accession>A0ABM7PH74</accession>
<keyword evidence="14" id="KW-0029">Amino-acid transport</keyword>
<comment type="catalytic activity">
    <reaction evidence="12">
        <text>L-proline(in) + Na(+)(in) = L-proline(out) + Na(+)(out)</text>
        <dbReference type="Rhea" id="RHEA:28967"/>
        <dbReference type="ChEBI" id="CHEBI:29101"/>
        <dbReference type="ChEBI" id="CHEBI:60039"/>
    </reaction>
</comment>
<dbReference type="InterPro" id="IPR050277">
    <property type="entry name" value="Sodium:Solute_Symporter"/>
</dbReference>
<dbReference type="CDD" id="cd11475">
    <property type="entry name" value="SLC5sbd_PutP"/>
    <property type="match status" value="1"/>
</dbReference>
<evidence type="ECO:0000256" key="1">
    <source>
        <dbReference type="ARBA" id="ARBA00004651"/>
    </source>
</evidence>
<dbReference type="InterPro" id="IPR001734">
    <property type="entry name" value="Na/solute_symporter"/>
</dbReference>
<keyword evidence="5 14" id="KW-0812">Transmembrane</keyword>
<evidence type="ECO:0000256" key="2">
    <source>
        <dbReference type="ARBA" id="ARBA00006434"/>
    </source>
</evidence>
<feature type="transmembrane region" description="Helical" evidence="14">
    <location>
        <begin position="455"/>
        <end position="475"/>
    </location>
</feature>
<dbReference type="NCBIfam" id="TIGR00813">
    <property type="entry name" value="sss"/>
    <property type="match status" value="1"/>
</dbReference>
<keyword evidence="6 14" id="KW-0769">Symport</keyword>
<sequence>MLDSNFSILISFILYLIFMVGIGWVYYGKTKTLSDYILGGRGLNSWVGAMSAQASDMSGWLLLGLPGYAYVAGLESFWIAFGLAVGTWFNWKFVAERLRNYTEISGDSITLPDYFENRFRDTSHLLRIISAIFILIFFLIYTASGFVAGAKLFSTVFGLSYNAALLIGVGVIISYTFLGGFMAVSWTDFFQGIIMLVAIIVVPTLGVMKAGGLSSTLDGIRSINPALLNIFTDSTGAPLAVLSVVSLMAWGLGYFGQPHILARFMAIRTTAEIRKARSIAMVWVVASLSFAVVVGIVGLICLDTPLAAGEQEKIFMVMVDQLVPTVLAGVFLAAILAAIMSTADSQLLVTSSALTEDFYKVLFRKEASDAELVWVSRIAVMVVAVFAWSFARNPDSSVLGLVSYAWAGFGATFGPIILLSLYWKRMTRNGALAGIVAGGLTVIAWKQLSGGFFDLYEIVPGFVVSIIAIVAVSLMDAEPSKEIQDEFDAAGAAK</sequence>
<keyword evidence="7 14" id="KW-1133">Transmembrane helix</keyword>
<evidence type="ECO:0000256" key="9">
    <source>
        <dbReference type="ARBA" id="ARBA00023065"/>
    </source>
</evidence>
<dbReference type="NCBIfam" id="TIGR02121">
    <property type="entry name" value="Na_Pro_sym"/>
    <property type="match status" value="1"/>
</dbReference>
<evidence type="ECO:0000256" key="8">
    <source>
        <dbReference type="ARBA" id="ARBA00023053"/>
    </source>
</evidence>